<feature type="domain" description="NAD-dependent epimerase/dehydratase" evidence="6">
    <location>
        <begin position="15"/>
        <end position="246"/>
    </location>
</feature>
<reference evidence="7 8" key="1">
    <citation type="submission" date="2018-02" db="EMBL/GenBank/DDBJ databases">
        <title>Complete genome of the streamlined marine actinobacterium Pontimonas salivibrio CL-TW6 adapted to coastal planktonic lifestype.</title>
        <authorList>
            <person name="Cho B.C."/>
            <person name="Hardies S.C."/>
            <person name="Jang G.I."/>
            <person name="Hwang C.Y."/>
        </authorList>
    </citation>
    <scope>NUCLEOTIDE SEQUENCE [LARGE SCALE GENOMIC DNA]</scope>
    <source>
        <strain evidence="7 8">CL-TW6</strain>
    </source>
</reference>
<dbReference type="OrthoDB" id="9811425at2"/>
<evidence type="ECO:0000256" key="2">
    <source>
        <dbReference type="ARBA" id="ARBA00022857"/>
    </source>
</evidence>
<dbReference type="Proteomes" id="UP000243077">
    <property type="component" value="Chromosome"/>
</dbReference>
<dbReference type="HAMAP" id="MF_00956">
    <property type="entry name" value="GDP_fucose_synth"/>
    <property type="match status" value="1"/>
</dbReference>
<dbReference type="PANTHER" id="PTHR43238:SF1">
    <property type="entry name" value="GDP-L-FUCOSE SYNTHASE"/>
    <property type="match status" value="1"/>
</dbReference>
<keyword evidence="5" id="KW-0511">Multifunctional enzyme</keyword>
<feature type="binding site" evidence="5">
    <location>
        <position position="149"/>
    </location>
    <ligand>
        <name>NADP(+)</name>
        <dbReference type="ChEBI" id="CHEBI:58349"/>
    </ligand>
</feature>
<gene>
    <name evidence="5" type="primary">fcl</name>
    <name evidence="7" type="ORF">C3B54_111648</name>
</gene>
<keyword evidence="2 5" id="KW-0521">NADP</keyword>
<dbReference type="CDD" id="cd05239">
    <property type="entry name" value="GDP_FS_SDR_e"/>
    <property type="match status" value="1"/>
</dbReference>
<feature type="binding site" evidence="5">
    <location>
        <position position="196"/>
    </location>
    <ligand>
        <name>substrate</name>
    </ligand>
</feature>
<feature type="binding site" evidence="5">
    <location>
        <position position="278"/>
    </location>
    <ligand>
        <name>substrate</name>
    </ligand>
</feature>
<comment type="pathway">
    <text evidence="5">Nucleotide-sugar biosynthesis; GDP-L-fucose biosynthesis via de novo pathway; GDP-L-fucose from GDP-alpha-D-mannose: step 2/2.</text>
</comment>
<dbReference type="AlphaFoldDB" id="A0A2L2BSC9"/>
<protein>
    <recommendedName>
        <fullName evidence="5">GDP-L-fucose synthase</fullName>
        <ecNumber evidence="5">1.1.1.271</ecNumber>
    </recommendedName>
    <alternativeName>
        <fullName evidence="5">GDP-4-keto-6-deoxy-D-mannose-3,5-epimerase-4-reductase</fullName>
    </alternativeName>
</protein>
<dbReference type="RefSeq" id="WP_104914041.1">
    <property type="nucleotide sequence ID" value="NZ_CP026923.1"/>
</dbReference>
<evidence type="ECO:0000313" key="8">
    <source>
        <dbReference type="Proteomes" id="UP000243077"/>
    </source>
</evidence>
<comment type="catalytic activity">
    <reaction evidence="5">
        <text>GDP-beta-L-fucose + NADP(+) = GDP-4-dehydro-alpha-D-rhamnose + NADPH + H(+)</text>
        <dbReference type="Rhea" id="RHEA:18885"/>
        <dbReference type="ChEBI" id="CHEBI:15378"/>
        <dbReference type="ChEBI" id="CHEBI:57273"/>
        <dbReference type="ChEBI" id="CHEBI:57783"/>
        <dbReference type="ChEBI" id="CHEBI:57964"/>
        <dbReference type="ChEBI" id="CHEBI:58349"/>
        <dbReference type="EC" id="1.1.1.271"/>
    </reaction>
</comment>
<dbReference type="KEGG" id="psai:C3B54_111648"/>
<dbReference type="GO" id="GO:0016853">
    <property type="term" value="F:isomerase activity"/>
    <property type="evidence" value="ECO:0007669"/>
    <property type="project" value="UniProtKB-KW"/>
</dbReference>
<evidence type="ECO:0000256" key="5">
    <source>
        <dbReference type="HAMAP-Rule" id="MF_00956"/>
    </source>
</evidence>
<dbReference type="GO" id="GO:0042351">
    <property type="term" value="P:'de novo' GDP-L-fucose biosynthetic process"/>
    <property type="evidence" value="ECO:0007669"/>
    <property type="project" value="UniProtKB-UniRule"/>
</dbReference>
<evidence type="ECO:0000313" key="7">
    <source>
        <dbReference type="EMBL" id="AVG24583.1"/>
    </source>
</evidence>
<keyword evidence="3 5" id="KW-0560">Oxidoreductase</keyword>
<dbReference type="Pfam" id="PF01370">
    <property type="entry name" value="Epimerase"/>
    <property type="match status" value="1"/>
</dbReference>
<accession>A0A2L2BSC9</accession>
<feature type="site" description="Important for catalytic activity" evidence="5">
    <location>
        <position position="116"/>
    </location>
</feature>
<keyword evidence="8" id="KW-1185">Reference proteome</keyword>
<keyword evidence="4 5" id="KW-0413">Isomerase</keyword>
<dbReference type="EMBL" id="CP026923">
    <property type="protein sequence ID" value="AVG24583.1"/>
    <property type="molecule type" value="Genomic_DNA"/>
</dbReference>
<evidence type="ECO:0000259" key="6">
    <source>
        <dbReference type="Pfam" id="PF01370"/>
    </source>
</evidence>
<evidence type="ECO:0000256" key="1">
    <source>
        <dbReference type="ARBA" id="ARBA00005959"/>
    </source>
</evidence>
<feature type="binding site" evidence="5">
    <location>
        <position position="211"/>
    </location>
    <ligand>
        <name>substrate</name>
    </ligand>
</feature>
<dbReference type="SUPFAM" id="SSF51735">
    <property type="entry name" value="NAD(P)-binding Rossmann-fold domains"/>
    <property type="match status" value="1"/>
</dbReference>
<dbReference type="Gene3D" id="3.40.50.720">
    <property type="entry name" value="NAD(P)-binding Rossmann-like Domain"/>
    <property type="match status" value="1"/>
</dbReference>
<dbReference type="InterPro" id="IPR028614">
    <property type="entry name" value="GDP_fucose/colitose_synth"/>
</dbReference>
<dbReference type="GO" id="GO:0070401">
    <property type="term" value="F:NADP+ binding"/>
    <property type="evidence" value="ECO:0007669"/>
    <property type="project" value="UniProtKB-UniRule"/>
</dbReference>
<dbReference type="Gene3D" id="3.90.25.10">
    <property type="entry name" value="UDP-galactose 4-epimerase, domain 1"/>
    <property type="match status" value="1"/>
</dbReference>
<feature type="site" description="Important for catalytic activity" evidence="5">
    <location>
        <position position="118"/>
    </location>
</feature>
<evidence type="ECO:0000256" key="3">
    <source>
        <dbReference type="ARBA" id="ARBA00023002"/>
    </source>
</evidence>
<dbReference type="PANTHER" id="PTHR43238">
    <property type="entry name" value="GDP-L-FUCOSE SYNTHASE"/>
    <property type="match status" value="1"/>
</dbReference>
<feature type="binding site" evidence="5">
    <location>
        <begin position="19"/>
        <end position="25"/>
    </location>
    <ligand>
        <name>NADP(+)</name>
        <dbReference type="ChEBI" id="CHEBI:58349"/>
    </ligand>
</feature>
<feature type="binding site" evidence="5">
    <location>
        <begin position="114"/>
        <end position="117"/>
    </location>
    <ligand>
        <name>NADP(+)</name>
        <dbReference type="ChEBI" id="CHEBI:58349"/>
    </ligand>
</feature>
<proteinExistence type="inferred from homology"/>
<feature type="binding site" evidence="5">
    <location>
        <begin position="172"/>
        <end position="175"/>
    </location>
    <ligand>
        <name>NADP(+)</name>
        <dbReference type="ChEBI" id="CHEBI:58349"/>
    </ligand>
</feature>
<evidence type="ECO:0000256" key="4">
    <source>
        <dbReference type="ARBA" id="ARBA00023235"/>
    </source>
</evidence>
<dbReference type="GO" id="GO:0050577">
    <property type="term" value="F:GDP-L-fucose synthase activity"/>
    <property type="evidence" value="ECO:0007669"/>
    <property type="project" value="UniProtKB-UniRule"/>
</dbReference>
<dbReference type="InterPro" id="IPR036291">
    <property type="entry name" value="NAD(P)-bd_dom_sf"/>
</dbReference>
<dbReference type="EC" id="1.1.1.271" evidence="5"/>
<dbReference type="InterPro" id="IPR001509">
    <property type="entry name" value="Epimerase_deHydtase"/>
</dbReference>
<feature type="binding site" evidence="5">
    <location>
        <position position="188"/>
    </location>
    <ligand>
        <name>NADP(+)</name>
        <dbReference type="ChEBI" id="CHEBI:58349"/>
    </ligand>
</feature>
<feature type="active site" description="Proton donor/acceptor" evidence="5">
    <location>
        <position position="145"/>
    </location>
</feature>
<comment type="similarity">
    <text evidence="1 5">Belongs to the NAD(P)-dependent epimerase/dehydratase family. Fucose synthase subfamily.</text>
</comment>
<feature type="binding site" evidence="5">
    <location>
        <position position="218"/>
    </location>
    <ligand>
        <name>substrate</name>
    </ligand>
</feature>
<comment type="function">
    <text evidence="5">Catalyzes the two-step NADP-dependent conversion of GDP-4-dehydro-6-deoxy-D-mannose to GDP-fucose, involving an epimerase and a reductase reaction.</text>
</comment>
<dbReference type="UniPathway" id="UPA00128">
    <property type="reaction ID" value="UER00191"/>
</dbReference>
<sequence length="322" mass="35200">MSADSPFSVSPETKVFVAGGRGLVGSAVVRELESRGVTSIDAPTSSELNLLDRDAVVAYLAKNTPDLVIDAAARVGGIHANNTYPAEFLSENIQIQVNLMDAAAQAGVDRFVFLGSSCIYPKFAPQPIPEDSLMTGELEETNSAYAVAKIAGIQQVQAHRKQYDRHWISAMPTNIYGPGDNFHPEDSHVVPALVRRIHEAKEAGAREVVIWGSGTPLREFLFVDDLARAIVFLAEHYDSGEIINVGSGEEVSIRELAETIVDVVGFEGELVFDTSKPDGTPRKFLDNSRIEALGWSPQVSLRDGLRETYQWFLEHAESFRGK</sequence>
<organism evidence="7 8">
    <name type="scientific">Pontimonas salivibrio</name>
    <dbReference type="NCBI Taxonomy" id="1159327"/>
    <lineage>
        <taxon>Bacteria</taxon>
        <taxon>Bacillati</taxon>
        <taxon>Actinomycetota</taxon>
        <taxon>Actinomycetes</taxon>
        <taxon>Micrococcales</taxon>
        <taxon>Microbacteriaceae</taxon>
        <taxon>Pontimonas</taxon>
    </lineage>
</organism>
<name>A0A2L2BSC9_9MICO</name>